<proteinExistence type="predicted"/>
<accession>A0A5B8VSY5</accession>
<protein>
    <recommendedName>
        <fullName evidence="3">DUF4126 family protein</fullName>
    </recommendedName>
</protein>
<keyword evidence="2" id="KW-1185">Reference proteome</keyword>
<reference evidence="1 2" key="1">
    <citation type="journal article" date="2013" name="J. Microbiol.">
        <title>Mucilaginibacter ginsenosidivorax sp. nov., with ginsenoside converting activity isolated from sediment.</title>
        <authorList>
            <person name="Kim J.K."/>
            <person name="Choi T.E."/>
            <person name="Liu Q.M."/>
            <person name="Park H.Y."/>
            <person name="Yi T.H."/>
            <person name="Yoon M.H."/>
            <person name="Kim S.C."/>
            <person name="Im W.T."/>
        </authorList>
    </citation>
    <scope>NUCLEOTIDE SEQUENCE [LARGE SCALE GENOMIC DNA]</scope>
    <source>
        <strain evidence="1 2">KHI28</strain>
    </source>
</reference>
<dbReference type="AlphaFoldDB" id="A0A5B8VSY5"/>
<evidence type="ECO:0008006" key="3">
    <source>
        <dbReference type="Google" id="ProtNLM"/>
    </source>
</evidence>
<evidence type="ECO:0000313" key="2">
    <source>
        <dbReference type="Proteomes" id="UP000321362"/>
    </source>
</evidence>
<gene>
    <name evidence="1" type="ORF">FSB76_01875</name>
</gene>
<dbReference type="KEGG" id="mgk:FSB76_01875"/>
<dbReference type="Proteomes" id="UP000321362">
    <property type="component" value="Chromosome"/>
</dbReference>
<dbReference type="OrthoDB" id="677977at2"/>
<dbReference type="EMBL" id="CP042437">
    <property type="protein sequence ID" value="QEC74754.1"/>
    <property type="molecule type" value="Genomic_DNA"/>
</dbReference>
<organism evidence="1 2">
    <name type="scientific">Mucilaginibacter ginsenosidivorax</name>
    <dbReference type="NCBI Taxonomy" id="862126"/>
    <lineage>
        <taxon>Bacteria</taxon>
        <taxon>Pseudomonadati</taxon>
        <taxon>Bacteroidota</taxon>
        <taxon>Sphingobacteriia</taxon>
        <taxon>Sphingobacteriales</taxon>
        <taxon>Sphingobacteriaceae</taxon>
        <taxon>Mucilaginibacter</taxon>
    </lineage>
</organism>
<dbReference type="RefSeq" id="WP_147051913.1">
    <property type="nucleotide sequence ID" value="NZ_CP042437.1"/>
</dbReference>
<evidence type="ECO:0000313" key="1">
    <source>
        <dbReference type="EMBL" id="QEC74754.1"/>
    </source>
</evidence>
<sequence length="147" mass="15394">MKIISSLIGGLAGAAALNLLHQTAKQFVPDAPRVDLVGEEAVFKGLDKVGINPPTGNVPFTATMAADLISNSVYYNLIGFGKKKHLLVAGAASGLTAGIGALKLTKPTGLSDTPITRTHLTKVLTVVWYTFCGLVDGTVMYALRKRA</sequence>
<name>A0A5B8VSY5_9SPHI</name>